<accession>A0ABQ6MS01</accession>
<dbReference type="InterPro" id="IPR016137">
    <property type="entry name" value="RGS"/>
</dbReference>
<dbReference type="PRINTS" id="PR01301">
    <property type="entry name" value="RGSPROTEIN"/>
</dbReference>
<dbReference type="Gene3D" id="1.10.167.10">
    <property type="entry name" value="Regulator of G-protein Signalling 4, domain 2"/>
    <property type="match status" value="1"/>
</dbReference>
<evidence type="ECO:0000259" key="3">
    <source>
        <dbReference type="PROSITE" id="PS50085"/>
    </source>
</evidence>
<proteinExistence type="predicted"/>
<feature type="domain" description="Rap-GAP" evidence="3">
    <location>
        <begin position="1679"/>
        <end position="1745"/>
    </location>
</feature>
<organism evidence="5 6">
    <name type="scientific">Tetraparma gracilis</name>
    <dbReference type="NCBI Taxonomy" id="2962635"/>
    <lineage>
        <taxon>Eukaryota</taxon>
        <taxon>Sar</taxon>
        <taxon>Stramenopiles</taxon>
        <taxon>Ochrophyta</taxon>
        <taxon>Bolidophyceae</taxon>
        <taxon>Parmales</taxon>
        <taxon>Triparmaceae</taxon>
        <taxon>Tetraparma</taxon>
    </lineage>
</organism>
<dbReference type="PROSITE" id="PS50132">
    <property type="entry name" value="RGS"/>
    <property type="match status" value="1"/>
</dbReference>
<evidence type="ECO:0000256" key="1">
    <source>
        <dbReference type="ARBA" id="ARBA00022468"/>
    </source>
</evidence>
<dbReference type="SUPFAM" id="SSF48097">
    <property type="entry name" value="Regulator of G-protein signaling, RGS"/>
    <property type="match status" value="1"/>
</dbReference>
<keyword evidence="1" id="KW-0343">GTPase activation</keyword>
<keyword evidence="6" id="KW-1185">Reference proteome</keyword>
<gene>
    <name evidence="5" type="ORF">TeGR_g7489</name>
</gene>
<feature type="domain" description="RGS" evidence="4">
    <location>
        <begin position="1467"/>
        <end position="1577"/>
    </location>
</feature>
<feature type="region of interest" description="Disordered" evidence="2">
    <location>
        <begin position="1293"/>
        <end position="1344"/>
    </location>
</feature>
<dbReference type="Pfam" id="PF00615">
    <property type="entry name" value="RGS"/>
    <property type="match status" value="1"/>
</dbReference>
<dbReference type="CDD" id="cd07440">
    <property type="entry name" value="RGS"/>
    <property type="match status" value="1"/>
</dbReference>
<dbReference type="Pfam" id="PF02145">
    <property type="entry name" value="Rap_GAP"/>
    <property type="match status" value="1"/>
</dbReference>
<evidence type="ECO:0000313" key="5">
    <source>
        <dbReference type="EMBL" id="GMI30957.1"/>
    </source>
</evidence>
<dbReference type="Proteomes" id="UP001165060">
    <property type="component" value="Unassembled WGS sequence"/>
</dbReference>
<dbReference type="InterPro" id="IPR027107">
    <property type="entry name" value="Tuberin/Ral-act_asu"/>
</dbReference>
<reference evidence="5 6" key="1">
    <citation type="journal article" date="2023" name="Commun. Biol.">
        <title>Genome analysis of Parmales, the sister group of diatoms, reveals the evolutionary specialization of diatoms from phago-mixotrophs to photoautotrophs.</title>
        <authorList>
            <person name="Ban H."/>
            <person name="Sato S."/>
            <person name="Yoshikawa S."/>
            <person name="Yamada K."/>
            <person name="Nakamura Y."/>
            <person name="Ichinomiya M."/>
            <person name="Sato N."/>
            <person name="Blanc-Mathieu R."/>
            <person name="Endo H."/>
            <person name="Kuwata A."/>
            <person name="Ogata H."/>
        </authorList>
    </citation>
    <scope>NUCLEOTIDE SEQUENCE [LARGE SCALE GENOMIC DNA]</scope>
</reference>
<protein>
    <submittedName>
        <fullName evidence="5">Uncharacterized protein</fullName>
    </submittedName>
</protein>
<feature type="region of interest" description="Disordered" evidence="2">
    <location>
        <begin position="989"/>
        <end position="1011"/>
    </location>
</feature>
<dbReference type="InterPro" id="IPR035974">
    <property type="entry name" value="Rap/Ran-GAP_sf"/>
</dbReference>
<dbReference type="InterPro" id="IPR044926">
    <property type="entry name" value="RGS_subdomain_2"/>
</dbReference>
<dbReference type="Gene3D" id="3.40.50.11210">
    <property type="entry name" value="Rap/Ran-GAP"/>
    <property type="match status" value="1"/>
</dbReference>
<comment type="caution">
    <text evidence="5">The sequence shown here is derived from an EMBL/GenBank/DDBJ whole genome shotgun (WGS) entry which is preliminary data.</text>
</comment>
<feature type="compositionally biased region" description="Pro residues" evidence="2">
    <location>
        <begin position="1314"/>
        <end position="1342"/>
    </location>
</feature>
<dbReference type="InterPro" id="IPR036305">
    <property type="entry name" value="RGS_sf"/>
</dbReference>
<dbReference type="SMART" id="SM00315">
    <property type="entry name" value="RGS"/>
    <property type="match status" value="1"/>
</dbReference>
<dbReference type="PROSITE" id="PS50085">
    <property type="entry name" value="RAPGAP"/>
    <property type="match status" value="1"/>
</dbReference>
<dbReference type="SUPFAM" id="SSF48371">
    <property type="entry name" value="ARM repeat"/>
    <property type="match status" value="1"/>
</dbReference>
<dbReference type="PANTHER" id="PTHR10063">
    <property type="entry name" value="TUBERIN"/>
    <property type="match status" value="1"/>
</dbReference>
<name>A0ABQ6MS01_9STRA</name>
<feature type="region of interest" description="Disordered" evidence="2">
    <location>
        <begin position="630"/>
        <end position="650"/>
    </location>
</feature>
<dbReference type="PANTHER" id="PTHR10063:SF11">
    <property type="entry name" value="RHO GTPASE-ACTIVATING PROTEIN CG5521-RELATED"/>
    <property type="match status" value="1"/>
</dbReference>
<dbReference type="InterPro" id="IPR016024">
    <property type="entry name" value="ARM-type_fold"/>
</dbReference>
<dbReference type="EMBL" id="BRYB01004437">
    <property type="protein sequence ID" value="GMI30957.1"/>
    <property type="molecule type" value="Genomic_DNA"/>
</dbReference>
<dbReference type="SUPFAM" id="SSF111347">
    <property type="entry name" value="Rap/Ran-GAP"/>
    <property type="match status" value="1"/>
</dbReference>
<feature type="region of interest" description="Disordered" evidence="2">
    <location>
        <begin position="953"/>
        <end position="977"/>
    </location>
</feature>
<dbReference type="InterPro" id="IPR000331">
    <property type="entry name" value="Rap/Ran_GAP_dom"/>
</dbReference>
<evidence type="ECO:0000259" key="4">
    <source>
        <dbReference type="PROSITE" id="PS50132"/>
    </source>
</evidence>
<evidence type="ECO:0000256" key="2">
    <source>
        <dbReference type="SAM" id="MobiDB-lite"/>
    </source>
</evidence>
<evidence type="ECO:0000313" key="6">
    <source>
        <dbReference type="Proteomes" id="UP001165060"/>
    </source>
</evidence>
<sequence length="1745" mass="193264">MFRPSLKRGESAKESMASLDDADVAHLMQDKRLARFFANDKSPRKRLRTSLEFVKAATFSEREKFFVGFKDDIYHIVVETVEQYEKLKTDEWHDEDESRVKQGLMHKLGIKKKIGVADWLDLFVVLGELMLHCSVVIAHNAWNNDGVFSLLQKLLHPGNMHPIRVNALELLLRYVQVLSDSHTEGNHLDLMKASVLANLEPLILSESGSMASKGEPYLKSLNVSFWESGPLECLVSEKPLTLDNHLEMLGVLLDYPLKMSADAGRSPQGRNLSVGSAQDANLDFMFWSNTIMASIFPAFFPFVCEQVGFESPAMSKGLRTCPLQIQLVLAKWFANLVEQGGSALDLFWVQGKSGVVIEEMLRQRFERLTSSAAMQPKVELALQTVRMYNSFAEGELQLPKDLQSKKGGACVMFATHVAEILLQAEYLTNSPHYEEMLEGAVCIFESPMNLKLEQGKGEAYQSLILHVMTHVQLKQNPIGVEHSTRLMRLLYKVSAQNSDCSDAGVQKQTMSNLRSWVTTCEKEALSRVVVVEWRQQLLDLTKILIWHIAVGNDGSAEDAKFHDRWSSSATKWLKLDSAADCILVLSRHLNMICPTTLNSLDSKLHYMSVRAVADAVKVWVNEAIVPDRHYKPPPRRGADKEQRNASKERAKQEEIELKSSLLHVSPKTVLTLMGPWLFAACDSKEKEYKEGKACALECLMRLMSTRTYNGLGTEVELSICSRVKEALESMDVNPGLGVVALRRMGELFLAGVSGSTSLIEPFVNCVEAVLKQPARPDRTGGVVLGSQTKSAVLSGLCCVVTLCNKYGDLPSSEKSHVPLREFKSRLGDIFIKFATGITDDSEWLRLCASGLYLLIVEECQLVYAQKAVAEEAVVRHWIFTLAEWCNSTSDNVAFAALECLYDLSQMCGHLGGEELDLHHQLVLNLCGSTWQMLRGMYNDAHVALAKQQEAGALGKSGSSASGGSGSTKSKGEEEHGKMYSRVFHKSEKGVAGGAGEEGEEGTRKGSYPPNAPPIVEFDADTILGSNMKKRIIFSLSVIEAWVMSNPGQFLLHEDTCMKFFDVLEAAVMGKLPTCWEGGGAGAKYQATNRLPRMLLMLRMDQHLEKKGNVMVPVFPDISEAAEGIILHLLNFLNNETKGVDHLDLHMASRLDLWEDGRDESKGEKGSTVFLSYLDSILISMVEKNEDGEAVVVFRDATGAYSWVCGIDVCRQKDVDEKLIQAVLRRRHKNMLYNSSLCEAPGTASMDRTSGGSLVNKGPAWFKNSSSSIGGSFRITTVMIPAAKAQADSIRSLGSDVSIPAPPPMPRQISGAPPVGAPPALPREHSAPPPPPRELPPPPPPPAAAAAELERVNSAGGAGGGSEKSVQFDDGVLEKAKAKEEAETEKSASEKRKDLLLARMHSNPVGGGGVAEIFGDYDLAADNMKDVINEIGITEVDDPTLMGNKYARGKDFEGDQGGGEIRYRPVETVLRVLHDDTVTAMFSKFLKKEFALESYTFWKEVQDFKLQDKAEGRKVSAELLFKGFVEEGSDDQINIPSGMVTEVKERMKKGDFGQDLFDNALEEVVKMLARDKLPRFLKLDEVKDRFNVYDGCVKCSARVDEWAKKQGKVEKDRIVKDRKIGPPLVKVDSKKKNAEYTDRFDVTRLFASQIGLLQPYESSMFKVLNVHDDQKKFNNFVRNIKHLDSKCACREAVKVGVLYVANGQTHQRDILANKRGSAEYEKFVDKLGTTVDLGAHKGFNGKLDDK</sequence>